<evidence type="ECO:0000313" key="1">
    <source>
        <dbReference type="EMBL" id="TMR40801.1"/>
    </source>
</evidence>
<comment type="caution">
    <text evidence="1">The sequence shown here is derived from an EMBL/GenBank/DDBJ whole genome shotgun (WGS) entry which is preliminary data.</text>
</comment>
<reference evidence="1 2" key="1">
    <citation type="submission" date="2019-05" db="EMBL/GenBank/DDBJ databases">
        <title>Draft genome sequence of Actinomadura geliboluensis A8036.</title>
        <authorList>
            <person name="Saricaoglu S."/>
            <person name="Isik K."/>
        </authorList>
    </citation>
    <scope>NUCLEOTIDE SEQUENCE [LARGE SCALE GENOMIC DNA]</scope>
    <source>
        <strain evidence="1 2">A8036</strain>
    </source>
</reference>
<evidence type="ECO:0000313" key="2">
    <source>
        <dbReference type="Proteomes" id="UP000305238"/>
    </source>
</evidence>
<proteinExistence type="predicted"/>
<gene>
    <name evidence="1" type="ORF">ETD96_08880</name>
</gene>
<name>A0A5S4H7S3_9ACTN</name>
<dbReference type="RefSeq" id="WP_138635821.1">
    <property type="nucleotide sequence ID" value="NZ_JASWDG010000156.1"/>
</dbReference>
<dbReference type="Proteomes" id="UP000305238">
    <property type="component" value="Unassembled WGS sequence"/>
</dbReference>
<accession>A0A5S4H7S3</accession>
<protein>
    <submittedName>
        <fullName evidence="1">Uncharacterized protein</fullName>
    </submittedName>
</protein>
<dbReference type="AlphaFoldDB" id="A0A5S4H7S3"/>
<dbReference type="OrthoDB" id="4842880at2"/>
<keyword evidence="2" id="KW-1185">Reference proteome</keyword>
<organism evidence="1 2">
    <name type="scientific">Actinomadura geliboluensis</name>
    <dbReference type="NCBI Taxonomy" id="882440"/>
    <lineage>
        <taxon>Bacteria</taxon>
        <taxon>Bacillati</taxon>
        <taxon>Actinomycetota</taxon>
        <taxon>Actinomycetes</taxon>
        <taxon>Streptosporangiales</taxon>
        <taxon>Thermomonosporaceae</taxon>
        <taxon>Actinomadura</taxon>
    </lineage>
</organism>
<sequence length="151" mass="16590">MDLPALRLGPRARLWRSLSGAVVVGALFYTSAYGSNDAFPLGPMTQFAFSVKNDGGTISSYWLEADTAAGAHVKLSFDAVGTGMKRAEIEGQMSRIVRDPSLLQGIADGQRRLHPGQPRLTRIYVVQEIKKLKSGKVVSTMRQNRVVWDVR</sequence>
<dbReference type="EMBL" id="VCKZ01000042">
    <property type="protein sequence ID" value="TMR40801.1"/>
    <property type="molecule type" value="Genomic_DNA"/>
</dbReference>